<evidence type="ECO:0000313" key="6">
    <source>
        <dbReference type="EMBL" id="HHH13873.1"/>
    </source>
</evidence>
<proteinExistence type="predicted"/>
<dbReference type="EMBL" id="DROM01000393">
    <property type="protein sequence ID" value="HHH13873.1"/>
    <property type="molecule type" value="Genomic_DNA"/>
</dbReference>
<dbReference type="Pfam" id="PF01734">
    <property type="entry name" value="Patatin"/>
    <property type="match status" value="1"/>
</dbReference>
<evidence type="ECO:0000256" key="1">
    <source>
        <dbReference type="ARBA" id="ARBA00022801"/>
    </source>
</evidence>
<comment type="caution">
    <text evidence="6">The sequence shown here is derived from an EMBL/GenBank/DDBJ whole genome shotgun (WGS) entry which is preliminary data.</text>
</comment>
<feature type="active site" description="Proton acceptor" evidence="4">
    <location>
        <position position="161"/>
    </location>
</feature>
<organism evidence="6">
    <name type="scientific">Thiolapillus brandeum</name>
    <dbReference type="NCBI Taxonomy" id="1076588"/>
    <lineage>
        <taxon>Bacteria</taxon>
        <taxon>Pseudomonadati</taxon>
        <taxon>Pseudomonadota</taxon>
        <taxon>Gammaproteobacteria</taxon>
        <taxon>Chromatiales</taxon>
        <taxon>Sedimenticolaceae</taxon>
        <taxon>Thiolapillus</taxon>
    </lineage>
</organism>
<dbReference type="InterPro" id="IPR002641">
    <property type="entry name" value="PNPLA_dom"/>
</dbReference>
<keyword evidence="1 4" id="KW-0378">Hydrolase</keyword>
<dbReference type="PANTHER" id="PTHR14226">
    <property type="entry name" value="NEUROPATHY TARGET ESTERASE/SWISS CHEESE D.MELANOGASTER"/>
    <property type="match status" value="1"/>
</dbReference>
<evidence type="ECO:0000259" key="5">
    <source>
        <dbReference type="PROSITE" id="PS51635"/>
    </source>
</evidence>
<evidence type="ECO:0000256" key="3">
    <source>
        <dbReference type="ARBA" id="ARBA00023098"/>
    </source>
</evidence>
<feature type="domain" description="PNPLA" evidence="5">
    <location>
        <begin position="12"/>
        <end position="174"/>
    </location>
</feature>
<keyword evidence="3 4" id="KW-0443">Lipid metabolism</keyword>
<dbReference type="SUPFAM" id="SSF52151">
    <property type="entry name" value="FabD/lysophospholipase-like"/>
    <property type="match status" value="1"/>
</dbReference>
<reference evidence="6" key="1">
    <citation type="journal article" date="2020" name="mSystems">
        <title>Genome- and Community-Level Interaction Insights into Carbon Utilization and Element Cycling Functions of Hydrothermarchaeota in Hydrothermal Sediment.</title>
        <authorList>
            <person name="Zhou Z."/>
            <person name="Liu Y."/>
            <person name="Xu W."/>
            <person name="Pan J."/>
            <person name="Luo Z.H."/>
            <person name="Li M."/>
        </authorList>
    </citation>
    <scope>NUCLEOTIDE SEQUENCE [LARGE SCALE GENOMIC DNA]</scope>
    <source>
        <strain evidence="6">HyVt-535</strain>
    </source>
</reference>
<feature type="short sequence motif" description="GXSXG" evidence="4">
    <location>
        <begin position="43"/>
        <end position="47"/>
    </location>
</feature>
<keyword evidence="2 4" id="KW-0442">Lipid degradation</keyword>
<protein>
    <submittedName>
        <fullName evidence="6">Patatin-like phospholipase RssA</fullName>
    </submittedName>
</protein>
<name>A0A7C5J028_9GAMM</name>
<dbReference type="AlphaFoldDB" id="A0A7C5J028"/>
<dbReference type="InterPro" id="IPR050301">
    <property type="entry name" value="NTE"/>
</dbReference>
<dbReference type="Gene3D" id="3.40.1090.10">
    <property type="entry name" value="Cytosolic phospholipase A2 catalytic domain"/>
    <property type="match status" value="1"/>
</dbReference>
<gene>
    <name evidence="6" type="primary">rssA</name>
    <name evidence="6" type="ORF">ENJ98_06510</name>
</gene>
<dbReference type="NCBIfam" id="NF007623">
    <property type="entry name" value="PRK10279.1"/>
    <property type="match status" value="1"/>
</dbReference>
<sequence>MRSSPDRPRIGIALGSGSSRGWAHIGILQALEEMGVRPDVVAGCSIGAIVAAAYAAGNLESLEEWVRSLRKRDVAGFFDIGWRLNGLVDSQRLRSFLREHVAAEEAEIESLSRTYGSVATDLVNGREVWFTEGSVLDSIMASIALPGLFVPVRQGQRWLVDGGLVNPVPISLCHALGADLVIAVNLNGDILGRHFGRARNGSASEGGALESLLETLRNYSSTLLPESVRNRESPPGLFDIIASSINITQDRITRSRMAGDPPDVLLTPRLAHIGLLEFHRAEEAIDEGRWCVERLRPTIEFVLDQE</sequence>
<dbReference type="Proteomes" id="UP000886100">
    <property type="component" value="Unassembled WGS sequence"/>
</dbReference>
<dbReference type="GO" id="GO:0016042">
    <property type="term" value="P:lipid catabolic process"/>
    <property type="evidence" value="ECO:0007669"/>
    <property type="project" value="UniProtKB-UniRule"/>
</dbReference>
<dbReference type="GO" id="GO:0016787">
    <property type="term" value="F:hydrolase activity"/>
    <property type="evidence" value="ECO:0007669"/>
    <property type="project" value="UniProtKB-UniRule"/>
</dbReference>
<dbReference type="InterPro" id="IPR016035">
    <property type="entry name" value="Acyl_Trfase/lysoPLipase"/>
</dbReference>
<evidence type="ECO:0000256" key="4">
    <source>
        <dbReference type="PROSITE-ProRule" id="PRU01161"/>
    </source>
</evidence>
<feature type="active site" description="Nucleophile" evidence="4">
    <location>
        <position position="45"/>
    </location>
</feature>
<dbReference type="PANTHER" id="PTHR14226:SF76">
    <property type="entry name" value="NTE FAMILY PROTEIN RSSA"/>
    <property type="match status" value="1"/>
</dbReference>
<feature type="short sequence motif" description="DGA/G" evidence="4">
    <location>
        <begin position="161"/>
        <end position="163"/>
    </location>
</feature>
<dbReference type="PROSITE" id="PS51635">
    <property type="entry name" value="PNPLA"/>
    <property type="match status" value="1"/>
</dbReference>
<evidence type="ECO:0000256" key="2">
    <source>
        <dbReference type="ARBA" id="ARBA00022963"/>
    </source>
</evidence>
<comment type="caution">
    <text evidence="4">Lacks conserved residue(s) required for the propagation of feature annotation.</text>
</comment>
<accession>A0A7C5J028</accession>